<feature type="compositionally biased region" description="Basic and acidic residues" evidence="1">
    <location>
        <begin position="86"/>
        <end position="100"/>
    </location>
</feature>
<accession>A0A7R9BJE5</accession>
<name>A0A7R9BJE5_9CRUS</name>
<dbReference type="EMBL" id="OA882392">
    <property type="protein sequence ID" value="CAD7275093.1"/>
    <property type="molecule type" value="Genomic_DNA"/>
</dbReference>
<sequence>MDEGSKHDDEKDEENPTQEKFDEGNRVEEDSGSEQEDDEDEKRFSNISLKERLLVIKKYLVTLRQSTKMEELDEQLREYIEEWRKQRSKEEDELKRLKEKQVKRKQLRKEEEKRLMQKKREEELRRQREIEEKKQKDADEKLRRLEEAEKKRQAMMKAQQDKNKGPNFTIQRGMKSTTDDPRAEFNKPKELLEEEKKVSLAIRIKALN</sequence>
<feature type="compositionally biased region" description="Acidic residues" evidence="1">
    <location>
        <begin position="30"/>
        <end position="40"/>
    </location>
</feature>
<dbReference type="InterPro" id="IPR027707">
    <property type="entry name" value="TNNT"/>
</dbReference>
<evidence type="ECO:0000256" key="1">
    <source>
        <dbReference type="SAM" id="MobiDB-lite"/>
    </source>
</evidence>
<dbReference type="OrthoDB" id="330499at2759"/>
<dbReference type="Proteomes" id="UP000678499">
    <property type="component" value="Unassembled WGS sequence"/>
</dbReference>
<evidence type="ECO:0008006" key="4">
    <source>
        <dbReference type="Google" id="ProtNLM"/>
    </source>
</evidence>
<feature type="non-terminal residue" evidence="2">
    <location>
        <position position="1"/>
    </location>
</feature>
<dbReference type="GO" id="GO:0006937">
    <property type="term" value="P:regulation of muscle contraction"/>
    <property type="evidence" value="ECO:0007669"/>
    <property type="project" value="InterPro"/>
</dbReference>
<keyword evidence="3" id="KW-1185">Reference proteome</keyword>
<protein>
    <recommendedName>
        <fullName evidence="4">Troponin T</fullName>
    </recommendedName>
</protein>
<proteinExistence type="predicted"/>
<gene>
    <name evidence="2" type="ORF">NMOB1V02_LOCUS2896</name>
</gene>
<organism evidence="2">
    <name type="scientific">Notodromas monacha</name>
    <dbReference type="NCBI Taxonomy" id="399045"/>
    <lineage>
        <taxon>Eukaryota</taxon>
        <taxon>Metazoa</taxon>
        <taxon>Ecdysozoa</taxon>
        <taxon>Arthropoda</taxon>
        <taxon>Crustacea</taxon>
        <taxon>Oligostraca</taxon>
        <taxon>Ostracoda</taxon>
        <taxon>Podocopa</taxon>
        <taxon>Podocopida</taxon>
        <taxon>Cypridocopina</taxon>
        <taxon>Cypridoidea</taxon>
        <taxon>Cyprididae</taxon>
        <taxon>Notodromas</taxon>
    </lineage>
</organism>
<feature type="region of interest" description="Disordered" evidence="1">
    <location>
        <begin position="1"/>
        <end position="44"/>
    </location>
</feature>
<dbReference type="EMBL" id="CAJPEX010000355">
    <property type="protein sequence ID" value="CAG0915245.1"/>
    <property type="molecule type" value="Genomic_DNA"/>
</dbReference>
<dbReference type="GO" id="GO:0005523">
    <property type="term" value="F:tropomyosin binding"/>
    <property type="evidence" value="ECO:0007669"/>
    <property type="project" value="TreeGrafter"/>
</dbReference>
<evidence type="ECO:0000313" key="3">
    <source>
        <dbReference type="Proteomes" id="UP000678499"/>
    </source>
</evidence>
<evidence type="ECO:0000313" key="2">
    <source>
        <dbReference type="EMBL" id="CAD7275093.1"/>
    </source>
</evidence>
<feature type="compositionally biased region" description="Basic and acidic residues" evidence="1">
    <location>
        <begin position="17"/>
        <end position="29"/>
    </location>
</feature>
<dbReference type="PANTHER" id="PTHR11521:SF1">
    <property type="entry name" value="TROPONIN T, SKELETAL MUSCLE"/>
    <property type="match status" value="1"/>
</dbReference>
<feature type="compositionally biased region" description="Basic and acidic residues" evidence="1">
    <location>
        <begin position="177"/>
        <end position="190"/>
    </location>
</feature>
<feature type="region of interest" description="Disordered" evidence="1">
    <location>
        <begin position="86"/>
        <end position="190"/>
    </location>
</feature>
<feature type="compositionally biased region" description="Polar residues" evidence="1">
    <location>
        <begin position="166"/>
        <end position="176"/>
    </location>
</feature>
<feature type="compositionally biased region" description="Basic and acidic residues" evidence="1">
    <location>
        <begin position="108"/>
        <end position="152"/>
    </location>
</feature>
<dbReference type="PANTHER" id="PTHR11521">
    <property type="entry name" value="TROPONIN T"/>
    <property type="match status" value="1"/>
</dbReference>
<dbReference type="GO" id="GO:0005861">
    <property type="term" value="C:troponin complex"/>
    <property type="evidence" value="ECO:0007669"/>
    <property type="project" value="InterPro"/>
</dbReference>
<dbReference type="GO" id="GO:0045214">
    <property type="term" value="P:sarcomere organization"/>
    <property type="evidence" value="ECO:0007669"/>
    <property type="project" value="TreeGrafter"/>
</dbReference>
<reference evidence="2" key="1">
    <citation type="submission" date="2020-11" db="EMBL/GenBank/DDBJ databases">
        <authorList>
            <person name="Tran Van P."/>
        </authorList>
    </citation>
    <scope>NUCLEOTIDE SEQUENCE</scope>
</reference>
<dbReference type="AlphaFoldDB" id="A0A7R9BJE5"/>
<dbReference type="GO" id="GO:0006936">
    <property type="term" value="P:muscle contraction"/>
    <property type="evidence" value="ECO:0007669"/>
    <property type="project" value="TreeGrafter"/>
</dbReference>